<dbReference type="InterPro" id="IPR045051">
    <property type="entry name" value="SBT"/>
</dbReference>
<sequence>MYRLHQMWLPFVTCNPHLTNPFFQHNNSESGSYVPKAKISLTQSTIEGEISAPKVTAFSLWGCSSIYPGVVKTDIAAPRVSVIATAQTSYDNGTPYHISPGTSMSFPRV</sequence>
<reference evidence="3" key="1">
    <citation type="submission" date="2015-04" db="UniProtKB">
        <authorList>
            <consortium name="EnsemblPlants"/>
        </authorList>
    </citation>
    <scope>IDENTIFICATION</scope>
</reference>
<proteinExistence type="inferred from homology"/>
<evidence type="ECO:0000313" key="3">
    <source>
        <dbReference type="EnsemblPlants" id="OGLUM04G01020.1"/>
    </source>
</evidence>
<dbReference type="HOGENOM" id="CLU_155522_0_0_1"/>
<dbReference type="STRING" id="40148.A0A0D9ZGL0"/>
<dbReference type="GO" id="GO:0006508">
    <property type="term" value="P:proteolysis"/>
    <property type="evidence" value="ECO:0007669"/>
    <property type="project" value="InterPro"/>
</dbReference>
<dbReference type="AlphaFoldDB" id="A0A0D9ZGL0"/>
<keyword evidence="2" id="KW-0732">Signal</keyword>
<name>A0A0D9ZGL0_9ORYZ</name>
<protein>
    <recommendedName>
        <fullName evidence="5">Peptidase S8/S53 domain-containing protein</fullName>
    </recommendedName>
</protein>
<dbReference type="Gene3D" id="3.50.30.30">
    <property type="match status" value="1"/>
</dbReference>
<evidence type="ECO:0008006" key="5">
    <source>
        <dbReference type="Google" id="ProtNLM"/>
    </source>
</evidence>
<accession>A0A0D9ZGL0</accession>
<dbReference type="Gramene" id="OGLUM04G01020.1">
    <property type="protein sequence ID" value="OGLUM04G01020.1"/>
    <property type="gene ID" value="OGLUM04G01020"/>
</dbReference>
<evidence type="ECO:0000313" key="4">
    <source>
        <dbReference type="Proteomes" id="UP000026961"/>
    </source>
</evidence>
<keyword evidence="4" id="KW-1185">Reference proteome</keyword>
<dbReference type="GO" id="GO:0004252">
    <property type="term" value="F:serine-type endopeptidase activity"/>
    <property type="evidence" value="ECO:0007669"/>
    <property type="project" value="InterPro"/>
</dbReference>
<dbReference type="EnsemblPlants" id="OGLUM04G01020.1">
    <property type="protein sequence ID" value="OGLUM04G01020.1"/>
    <property type="gene ID" value="OGLUM04G01020"/>
</dbReference>
<comment type="similarity">
    <text evidence="1">Belongs to the peptidase S8 family.</text>
</comment>
<organism evidence="3">
    <name type="scientific">Oryza glumipatula</name>
    <dbReference type="NCBI Taxonomy" id="40148"/>
    <lineage>
        <taxon>Eukaryota</taxon>
        <taxon>Viridiplantae</taxon>
        <taxon>Streptophyta</taxon>
        <taxon>Embryophyta</taxon>
        <taxon>Tracheophyta</taxon>
        <taxon>Spermatophyta</taxon>
        <taxon>Magnoliopsida</taxon>
        <taxon>Liliopsida</taxon>
        <taxon>Poales</taxon>
        <taxon>Poaceae</taxon>
        <taxon>BOP clade</taxon>
        <taxon>Oryzoideae</taxon>
        <taxon>Oryzeae</taxon>
        <taxon>Oryzinae</taxon>
        <taxon>Oryza</taxon>
    </lineage>
</organism>
<evidence type="ECO:0000256" key="2">
    <source>
        <dbReference type="ARBA" id="ARBA00022729"/>
    </source>
</evidence>
<reference evidence="3" key="2">
    <citation type="submission" date="2018-05" db="EMBL/GenBank/DDBJ databases">
        <title>OgluRS3 (Oryza glumaepatula Reference Sequence Version 3).</title>
        <authorList>
            <person name="Zhang J."/>
            <person name="Kudrna D."/>
            <person name="Lee S."/>
            <person name="Talag J."/>
            <person name="Welchert J."/>
            <person name="Wing R.A."/>
        </authorList>
    </citation>
    <scope>NUCLEOTIDE SEQUENCE [LARGE SCALE GENOMIC DNA]</scope>
</reference>
<dbReference type="SUPFAM" id="SSF52743">
    <property type="entry name" value="Subtilisin-like"/>
    <property type="match status" value="1"/>
</dbReference>
<dbReference type="Gene3D" id="3.40.50.200">
    <property type="entry name" value="Peptidase S8/S53 domain"/>
    <property type="match status" value="1"/>
</dbReference>
<dbReference type="PANTHER" id="PTHR10795">
    <property type="entry name" value="PROPROTEIN CONVERTASE SUBTILISIN/KEXIN"/>
    <property type="match status" value="1"/>
</dbReference>
<dbReference type="Proteomes" id="UP000026961">
    <property type="component" value="Chromosome 4"/>
</dbReference>
<dbReference type="InterPro" id="IPR036852">
    <property type="entry name" value="Peptidase_S8/S53_dom_sf"/>
</dbReference>
<evidence type="ECO:0000256" key="1">
    <source>
        <dbReference type="ARBA" id="ARBA00011073"/>
    </source>
</evidence>